<name>A0A7W8IHM8_9BACT</name>
<accession>A0A7W8IHM8</accession>
<gene>
    <name evidence="1" type="ORF">HDF09_001141</name>
</gene>
<dbReference type="EMBL" id="JACHDY010000001">
    <property type="protein sequence ID" value="MBB5316491.1"/>
    <property type="molecule type" value="Genomic_DNA"/>
</dbReference>
<organism evidence="1 2">
    <name type="scientific">Tunturiibacter empetritectus</name>
    <dbReference type="NCBI Taxonomy" id="3069691"/>
    <lineage>
        <taxon>Bacteria</taxon>
        <taxon>Pseudomonadati</taxon>
        <taxon>Acidobacteriota</taxon>
        <taxon>Terriglobia</taxon>
        <taxon>Terriglobales</taxon>
        <taxon>Acidobacteriaceae</taxon>
        <taxon>Tunturiibacter</taxon>
    </lineage>
</organism>
<evidence type="ECO:0000313" key="2">
    <source>
        <dbReference type="Proteomes" id="UP000568106"/>
    </source>
</evidence>
<dbReference type="Gene3D" id="1.25.40.10">
    <property type="entry name" value="Tetratricopeptide repeat domain"/>
    <property type="match status" value="1"/>
</dbReference>
<dbReference type="AlphaFoldDB" id="A0A7W8IHM8"/>
<protein>
    <submittedName>
        <fullName evidence="1">Tetratricopeptide (TPR) repeat protein</fullName>
    </submittedName>
</protein>
<dbReference type="InterPro" id="IPR011990">
    <property type="entry name" value="TPR-like_helical_dom_sf"/>
</dbReference>
<evidence type="ECO:0000313" key="1">
    <source>
        <dbReference type="EMBL" id="MBB5316491.1"/>
    </source>
</evidence>
<reference evidence="1" key="1">
    <citation type="submission" date="2020-08" db="EMBL/GenBank/DDBJ databases">
        <title>Genomic Encyclopedia of Type Strains, Phase IV (KMG-V): Genome sequencing to study the core and pangenomes of soil and plant-associated prokaryotes.</title>
        <authorList>
            <person name="Whitman W."/>
        </authorList>
    </citation>
    <scope>NUCLEOTIDE SEQUENCE [LARGE SCALE GENOMIC DNA]</scope>
    <source>
        <strain evidence="1">M8UP27</strain>
    </source>
</reference>
<comment type="caution">
    <text evidence="1">The sequence shown here is derived from an EMBL/GenBank/DDBJ whole genome shotgun (WGS) entry which is preliminary data.</text>
</comment>
<keyword evidence="2" id="KW-1185">Reference proteome</keyword>
<dbReference type="Proteomes" id="UP000568106">
    <property type="component" value="Unassembled WGS sequence"/>
</dbReference>
<sequence length="171" mass="19778">MEYKVKRISTAGIAEAISKAELYRSLNEPEEAESICRDILTIEPQHQPALRLLGLALTDQFTGSGSDRYRETEEIFRQLKDSYERLYYTGILHERRAKAQLNAGQLPRSLVALFDHALHHFAEAEKIRPTGNDDAILRWNRCVRLLQNPAYEWGELEQELVPFDVQDARPR</sequence>
<proteinExistence type="predicted"/>
<dbReference type="SUPFAM" id="SSF48452">
    <property type="entry name" value="TPR-like"/>
    <property type="match status" value="1"/>
</dbReference>